<evidence type="ECO:0000256" key="2">
    <source>
        <dbReference type="SAM" id="MobiDB-lite"/>
    </source>
</evidence>
<gene>
    <name evidence="3" type="ORF">ALC53_13874</name>
</gene>
<feature type="region of interest" description="Disordered" evidence="2">
    <location>
        <begin position="1378"/>
        <end position="1410"/>
    </location>
</feature>
<feature type="compositionally biased region" description="Polar residues" evidence="2">
    <location>
        <begin position="1381"/>
        <end position="1394"/>
    </location>
</feature>
<feature type="compositionally biased region" description="Polar residues" evidence="2">
    <location>
        <begin position="1"/>
        <end position="19"/>
    </location>
</feature>
<accession>A0A195AV06</accession>
<proteinExistence type="predicted"/>
<feature type="coiled-coil region" evidence="1">
    <location>
        <begin position="301"/>
        <end position="335"/>
    </location>
</feature>
<dbReference type="EMBL" id="KQ976738">
    <property type="protein sequence ID" value="KYM75809.1"/>
    <property type="molecule type" value="Genomic_DNA"/>
</dbReference>
<dbReference type="Proteomes" id="UP000078540">
    <property type="component" value="Unassembled WGS sequence"/>
</dbReference>
<dbReference type="STRING" id="520822.A0A195AV06"/>
<evidence type="ECO:0000313" key="3">
    <source>
        <dbReference type="EMBL" id="KYM75809.1"/>
    </source>
</evidence>
<feature type="coiled-coil region" evidence="1">
    <location>
        <begin position="195"/>
        <end position="267"/>
    </location>
</feature>
<protein>
    <recommendedName>
        <fullName evidence="5">Zonadhesin</fullName>
    </recommendedName>
</protein>
<feature type="compositionally biased region" description="Basic and acidic residues" evidence="2">
    <location>
        <begin position="1395"/>
        <end position="1410"/>
    </location>
</feature>
<name>A0A195AV06_9HYME</name>
<organism evidence="3 4">
    <name type="scientific">Atta colombica</name>
    <dbReference type="NCBI Taxonomy" id="520822"/>
    <lineage>
        <taxon>Eukaryota</taxon>
        <taxon>Metazoa</taxon>
        <taxon>Ecdysozoa</taxon>
        <taxon>Arthropoda</taxon>
        <taxon>Hexapoda</taxon>
        <taxon>Insecta</taxon>
        <taxon>Pterygota</taxon>
        <taxon>Neoptera</taxon>
        <taxon>Endopterygota</taxon>
        <taxon>Hymenoptera</taxon>
        <taxon>Apocrita</taxon>
        <taxon>Aculeata</taxon>
        <taxon>Formicoidea</taxon>
        <taxon>Formicidae</taxon>
        <taxon>Myrmicinae</taxon>
        <taxon>Atta</taxon>
    </lineage>
</organism>
<evidence type="ECO:0008006" key="5">
    <source>
        <dbReference type="Google" id="ProtNLM"/>
    </source>
</evidence>
<feature type="region of interest" description="Disordered" evidence="2">
    <location>
        <begin position="1"/>
        <end position="31"/>
    </location>
</feature>
<keyword evidence="1" id="KW-0175">Coiled coil</keyword>
<reference evidence="3 4" key="1">
    <citation type="submission" date="2015-09" db="EMBL/GenBank/DDBJ databases">
        <title>Atta colombica WGS genome.</title>
        <authorList>
            <person name="Nygaard S."/>
            <person name="Hu H."/>
            <person name="Boomsma J."/>
            <person name="Zhang G."/>
        </authorList>
    </citation>
    <scope>NUCLEOTIDE SEQUENCE [LARGE SCALE GENOMIC DNA]</scope>
    <source>
        <strain evidence="3">Treedump-2</strain>
        <tissue evidence="3">Whole body</tissue>
    </source>
</reference>
<evidence type="ECO:0000256" key="1">
    <source>
        <dbReference type="SAM" id="Coils"/>
    </source>
</evidence>
<keyword evidence="4" id="KW-1185">Reference proteome</keyword>
<sequence length="1624" mass="186004">MENENNSNKDPSKRTTYQKNTEETERHAKSKIFIIKDTSEEKEERFSIKETNSFQKEAMKENNEILKETITSKSFPKRVDNTKKYDKSKREINNPGKIGDIATVMADKYRCQRPLRDIIGKREQRREELEKMEGDLRQRLDMLECSIPAVMIWNIWRMSQGVPVCRIKRILEKQFKDTRELSCRSTPSCHYDCRVREVEAERKLALKKVEEARTLWLEKLATLEERKRKLDEARKIQEEQRNVIEQLNEENRMLQEAMEKKAIEIDESCQCGDTQCKQRHLSKVSSVTSIEFGDIQCLEKLQRLAEEEVITKREIAELERREEAYMRTLQQADELWSKIEGDMVTTTSALQEQLDMKTTANQQLANRVCELEDALEKCRTRLVTCRTELEKFLSIEKVEATIGRDDDVAKVVDKEVAVKAKVVHRPIGRIDDIATVKDDEVLAKVEVVDEEVLAKTKVVNEEALAITEVEDKEALARVVLVGADIETIFIDELVSVKPDVVDLAVDHLAVDRPIDLAPIKDAEGIVRPEDIAYEQQRYKEAREYLAQLGSLEELYTDDGVPCAHDFVCNDVITSLVGMTDEEFIALSVEHPVLTKETVITEEGEKPFKKELVKKLHNEVEKREKKEDEIPGIEIERKIAEKAEVEKRVAKVDDVKETVTSRAIEETADDRLVTMPKNRAPEVNNTEARKKQNQNVMIQRKTILSWIDAIDTIRTTAAKHPDCHVVKKDADTLAKQVRMYIGIKPKEMEEENATINAEDELIILKAKEIKPAIKIDSEPFLNSEEASAEVKASIEAEAIAEAELLPTFTKEEVPIDIKLPTKIEESELVEWVAEKSEEISPLDETKISDMKEMIPPMEIVEMIPPMETVEVSPISEKKEIEQEEIIPVVDVKEVKKMIPETISPTVDITEVEKFEPDKFPIVDVEKAPIAKAIEEKIKMEEPTSILNGKEDSLLLDAVIKEKIEKEKPAIKKEKIETAKMLLIAEIVKEEKNEVTELSPIEVMEKKEKNEAIKLPPISNIVREEKIETVELPSISDMAKEKIETAKVSPITDIVKKKQIEAAELPNMAKKEKIEVKKLLHADVVTEEKIEIIQPIPTISMIKKEMEEKIEDLKKMLEVKIKKEKDKEIKKILPEEVIPSIELFEKKEEEEIPQIKKEEIPQIKKEEISQIKKEEIPQIKKEETPTKLLKKSTSKIKREVSKKRSEIVQIELKNPITETKSTEMEIPVIPLDLRLVVQPYLIIAKIKEKELLQIAKPPCTECCLRPPIETTKQLEIPQTDVPQTEVVQTEVIQSEVVQTKMMQTEIVQNEVNEQAKVVQTESIKTAVVQITSQAISTTEPPRIQNISEYLKPAELKASRTETAGDRPEITGRKMLWRKRLKDQSTVTTSSIGSQTDKTSHVSHDRVVRDERERARVPTDELLRSIKIATMLARPDTEREIRTINYGGKSDEMGRTACNCCACGKTPIPSSTRPRLEVQPQIDATPPAAATFKRMFIRPKIDHPILHDRLCSDCKAKIQSRMPQEKHHIEKIIKKISHDQESCRYVSLTSKSCRAISQKRIIIKRDQACLAKISKQKFNPIEQKRKDNLQSILEEKSTVEPLSASCICFKLEKTGESIKKGNCYCGD</sequence>
<evidence type="ECO:0000313" key="4">
    <source>
        <dbReference type="Proteomes" id="UP000078540"/>
    </source>
</evidence>